<evidence type="ECO:0000256" key="3">
    <source>
        <dbReference type="HAMAP-Rule" id="MF_00360"/>
    </source>
</evidence>
<dbReference type="InterPro" id="IPR000529">
    <property type="entry name" value="Ribosomal_bS6"/>
</dbReference>
<dbReference type="AlphaFoldDB" id="A0A1G2PJ76"/>
<keyword evidence="3" id="KW-0687">Ribonucleoprotein</keyword>
<sequence length="146" mass="16481">MEDEKQLKGYEMAYLLSPQTPEGEVRTWLEKLSALVGSAEGSIREMPDPKRHILSYPVKHHKQAFFGWLIFTGPSTAPEKIREGMKHDQVLLRMLIIEEQRETKPRVAIQPQTPKPPSPPEEQSAPPGEIDKKIDEAVAATESIQS</sequence>
<dbReference type="GO" id="GO:0019843">
    <property type="term" value="F:rRNA binding"/>
    <property type="evidence" value="ECO:0007669"/>
    <property type="project" value="UniProtKB-UniRule"/>
</dbReference>
<proteinExistence type="inferred from homology"/>
<gene>
    <name evidence="3" type="primary">rpsF</name>
    <name evidence="5" type="ORF">A2806_02170</name>
</gene>
<dbReference type="Gene3D" id="3.30.70.60">
    <property type="match status" value="1"/>
</dbReference>
<dbReference type="GO" id="GO:0003735">
    <property type="term" value="F:structural constituent of ribosome"/>
    <property type="evidence" value="ECO:0007669"/>
    <property type="project" value="InterPro"/>
</dbReference>
<dbReference type="GO" id="GO:0006412">
    <property type="term" value="P:translation"/>
    <property type="evidence" value="ECO:0007669"/>
    <property type="project" value="UniProtKB-UniRule"/>
</dbReference>
<evidence type="ECO:0000313" key="5">
    <source>
        <dbReference type="EMBL" id="OHA47829.1"/>
    </source>
</evidence>
<keyword evidence="3" id="KW-0689">Ribosomal protein</keyword>
<dbReference type="EMBL" id="MHSS01000013">
    <property type="protein sequence ID" value="OHA47829.1"/>
    <property type="molecule type" value="Genomic_DNA"/>
</dbReference>
<dbReference type="SUPFAM" id="SSF54995">
    <property type="entry name" value="Ribosomal protein S6"/>
    <property type="match status" value="1"/>
</dbReference>
<feature type="region of interest" description="Disordered" evidence="4">
    <location>
        <begin position="102"/>
        <end position="132"/>
    </location>
</feature>
<dbReference type="InterPro" id="IPR035980">
    <property type="entry name" value="Ribosomal_bS6_sf"/>
</dbReference>
<comment type="caution">
    <text evidence="5">The sequence shown here is derived from an EMBL/GenBank/DDBJ whole genome shotgun (WGS) entry which is preliminary data.</text>
</comment>
<comment type="function">
    <text evidence="3">Binds together with bS18 to 16S ribosomal RNA.</text>
</comment>
<evidence type="ECO:0000256" key="1">
    <source>
        <dbReference type="ARBA" id="ARBA00009512"/>
    </source>
</evidence>
<dbReference type="STRING" id="1802362.A2806_02170"/>
<dbReference type="HAMAP" id="MF_00360">
    <property type="entry name" value="Ribosomal_bS6"/>
    <property type="match status" value="1"/>
</dbReference>
<comment type="similarity">
    <text evidence="1 3">Belongs to the bacterial ribosomal protein bS6 family.</text>
</comment>
<organism evidence="5 6">
    <name type="scientific">Candidatus Terrybacteria bacterium RIFCSPHIGHO2_01_FULL_48_17</name>
    <dbReference type="NCBI Taxonomy" id="1802362"/>
    <lineage>
        <taxon>Bacteria</taxon>
        <taxon>Candidatus Terryibacteriota</taxon>
    </lineage>
</organism>
<dbReference type="InterPro" id="IPR014717">
    <property type="entry name" value="Transl_elong_EF1B/ribsomal_bS6"/>
</dbReference>
<dbReference type="GO" id="GO:1990904">
    <property type="term" value="C:ribonucleoprotein complex"/>
    <property type="evidence" value="ECO:0007669"/>
    <property type="project" value="UniProtKB-KW"/>
</dbReference>
<dbReference type="GO" id="GO:0005840">
    <property type="term" value="C:ribosome"/>
    <property type="evidence" value="ECO:0007669"/>
    <property type="project" value="UniProtKB-KW"/>
</dbReference>
<name>A0A1G2PJ76_9BACT</name>
<protein>
    <recommendedName>
        <fullName evidence="2 3">Small ribosomal subunit protein bS6</fullName>
    </recommendedName>
</protein>
<dbReference type="Pfam" id="PF01250">
    <property type="entry name" value="Ribosomal_S6"/>
    <property type="match status" value="1"/>
</dbReference>
<evidence type="ECO:0000256" key="2">
    <source>
        <dbReference type="ARBA" id="ARBA00035294"/>
    </source>
</evidence>
<keyword evidence="3" id="KW-0694">RNA-binding</keyword>
<dbReference type="Proteomes" id="UP000177629">
    <property type="component" value="Unassembled WGS sequence"/>
</dbReference>
<accession>A0A1G2PJ76</accession>
<evidence type="ECO:0000256" key="4">
    <source>
        <dbReference type="SAM" id="MobiDB-lite"/>
    </source>
</evidence>
<evidence type="ECO:0000313" key="6">
    <source>
        <dbReference type="Proteomes" id="UP000177629"/>
    </source>
</evidence>
<keyword evidence="3" id="KW-0699">rRNA-binding</keyword>
<reference evidence="5 6" key="1">
    <citation type="journal article" date="2016" name="Nat. Commun.">
        <title>Thousands of microbial genomes shed light on interconnected biogeochemical processes in an aquifer system.</title>
        <authorList>
            <person name="Anantharaman K."/>
            <person name="Brown C.T."/>
            <person name="Hug L.A."/>
            <person name="Sharon I."/>
            <person name="Castelle C.J."/>
            <person name="Probst A.J."/>
            <person name="Thomas B.C."/>
            <person name="Singh A."/>
            <person name="Wilkins M.J."/>
            <person name="Karaoz U."/>
            <person name="Brodie E.L."/>
            <person name="Williams K.H."/>
            <person name="Hubbard S.S."/>
            <person name="Banfield J.F."/>
        </authorList>
    </citation>
    <scope>NUCLEOTIDE SEQUENCE [LARGE SCALE GENOMIC DNA]</scope>
</reference>
<dbReference type="InterPro" id="IPR020814">
    <property type="entry name" value="Ribosomal_S6_plastid/chlpt"/>
</dbReference>